<gene>
    <name evidence="1" type="ORF">PENTCL1PPCAC_26511</name>
</gene>
<dbReference type="AlphaFoldDB" id="A0AAV5UCT0"/>
<sequence>VVNLPPSLVLLPLPPLPSSTVCQSQECKETSNDLFASSTEKDACTDHYIHACTSEERKKRENAEKLKADELTKKDRRLFVEYLEKMKDSNDSILSGMRRLNESCMNFKGNLSDSLLDLLDKMLEEDQRKNEEGNPVKV</sequence>
<accession>A0AAV5UCT0</accession>
<comment type="caution">
    <text evidence="1">The sequence shown here is derived from an EMBL/GenBank/DDBJ whole genome shotgun (WGS) entry which is preliminary data.</text>
</comment>
<keyword evidence="2" id="KW-1185">Reference proteome</keyword>
<evidence type="ECO:0000313" key="2">
    <source>
        <dbReference type="Proteomes" id="UP001432027"/>
    </source>
</evidence>
<name>A0AAV5UCT0_9BILA</name>
<reference evidence="1" key="1">
    <citation type="submission" date="2023-10" db="EMBL/GenBank/DDBJ databases">
        <title>Genome assembly of Pristionchus species.</title>
        <authorList>
            <person name="Yoshida K."/>
            <person name="Sommer R.J."/>
        </authorList>
    </citation>
    <scope>NUCLEOTIDE SEQUENCE</scope>
    <source>
        <strain evidence="1">RS0144</strain>
    </source>
</reference>
<organism evidence="1 2">
    <name type="scientific">Pristionchus entomophagus</name>
    <dbReference type="NCBI Taxonomy" id="358040"/>
    <lineage>
        <taxon>Eukaryota</taxon>
        <taxon>Metazoa</taxon>
        <taxon>Ecdysozoa</taxon>
        <taxon>Nematoda</taxon>
        <taxon>Chromadorea</taxon>
        <taxon>Rhabditida</taxon>
        <taxon>Rhabditina</taxon>
        <taxon>Diplogasteromorpha</taxon>
        <taxon>Diplogasteroidea</taxon>
        <taxon>Neodiplogasteridae</taxon>
        <taxon>Pristionchus</taxon>
    </lineage>
</organism>
<dbReference type="EMBL" id="BTSX01000006">
    <property type="protein sequence ID" value="GMT04337.1"/>
    <property type="molecule type" value="Genomic_DNA"/>
</dbReference>
<evidence type="ECO:0000313" key="1">
    <source>
        <dbReference type="EMBL" id="GMT04337.1"/>
    </source>
</evidence>
<protein>
    <submittedName>
        <fullName evidence="1">Uncharacterized protein</fullName>
    </submittedName>
</protein>
<feature type="non-terminal residue" evidence="1">
    <location>
        <position position="138"/>
    </location>
</feature>
<feature type="non-terminal residue" evidence="1">
    <location>
        <position position="1"/>
    </location>
</feature>
<proteinExistence type="predicted"/>
<dbReference type="Proteomes" id="UP001432027">
    <property type="component" value="Unassembled WGS sequence"/>
</dbReference>